<name>A0ABY5KGX7_9ACTN</name>
<evidence type="ECO:0000256" key="1">
    <source>
        <dbReference type="SAM" id="Phobius"/>
    </source>
</evidence>
<keyword evidence="1" id="KW-0812">Transmembrane</keyword>
<organism evidence="2 3">
    <name type="scientific">Aeromicrobium duanguangcaii</name>
    <dbReference type="NCBI Taxonomy" id="2968086"/>
    <lineage>
        <taxon>Bacteria</taxon>
        <taxon>Bacillati</taxon>
        <taxon>Actinomycetota</taxon>
        <taxon>Actinomycetes</taxon>
        <taxon>Propionibacteriales</taxon>
        <taxon>Nocardioidaceae</taxon>
        <taxon>Aeromicrobium</taxon>
    </lineage>
</organism>
<keyword evidence="1" id="KW-1133">Transmembrane helix</keyword>
<proteinExistence type="predicted"/>
<protein>
    <submittedName>
        <fullName evidence="2">Uncharacterized protein</fullName>
    </submittedName>
</protein>
<feature type="transmembrane region" description="Helical" evidence="1">
    <location>
        <begin position="12"/>
        <end position="35"/>
    </location>
</feature>
<dbReference type="EMBL" id="CP101990">
    <property type="protein sequence ID" value="UUI69253.1"/>
    <property type="molecule type" value="Genomic_DNA"/>
</dbReference>
<gene>
    <name evidence="2" type="ORF">NP095_03875</name>
</gene>
<reference evidence="2 3" key="1">
    <citation type="submission" date="2022-07" db="EMBL/GenBank/DDBJ databases">
        <title>Novel species in genus Aeromicrobium.</title>
        <authorList>
            <person name="Ye L."/>
        </authorList>
    </citation>
    <scope>NUCLEOTIDE SEQUENCE [LARGE SCALE GENOMIC DNA]</scope>
    <source>
        <strain evidence="3">zg-Y50</strain>
    </source>
</reference>
<dbReference type="Proteomes" id="UP001315860">
    <property type="component" value="Chromosome"/>
</dbReference>
<evidence type="ECO:0000313" key="2">
    <source>
        <dbReference type="EMBL" id="UUI69253.1"/>
    </source>
</evidence>
<evidence type="ECO:0000313" key="3">
    <source>
        <dbReference type="Proteomes" id="UP001315860"/>
    </source>
</evidence>
<accession>A0ABY5KGX7</accession>
<sequence length="64" mass="7298">MPSRQAVTPDEGLLLLEILAVFGVIVWVAALAWMATSDVVRYRAHHHTHAFRRAVHRMRRGGHE</sequence>
<keyword evidence="3" id="KW-1185">Reference proteome</keyword>
<keyword evidence="1" id="KW-0472">Membrane</keyword>
<dbReference type="RefSeq" id="WP_232417286.1">
    <property type="nucleotide sequence ID" value="NZ_CP101990.1"/>
</dbReference>